<evidence type="ECO:0000313" key="2">
    <source>
        <dbReference type="Proteomes" id="UP001499884"/>
    </source>
</evidence>
<comment type="caution">
    <text evidence="1">The sequence shown here is derived from an EMBL/GenBank/DDBJ whole genome shotgun (WGS) entry which is preliminary data.</text>
</comment>
<name>A0ABP7F685_9ACTN</name>
<gene>
    <name evidence="1" type="ORF">GCM10023082_30150</name>
</gene>
<dbReference type="Proteomes" id="UP001499884">
    <property type="component" value="Unassembled WGS sequence"/>
</dbReference>
<protein>
    <submittedName>
        <fullName evidence="1">Uncharacterized protein</fullName>
    </submittedName>
</protein>
<proteinExistence type="predicted"/>
<organism evidence="1 2">
    <name type="scientific">Streptomyces tremellae</name>
    <dbReference type="NCBI Taxonomy" id="1124239"/>
    <lineage>
        <taxon>Bacteria</taxon>
        <taxon>Bacillati</taxon>
        <taxon>Actinomycetota</taxon>
        <taxon>Actinomycetes</taxon>
        <taxon>Kitasatosporales</taxon>
        <taxon>Streptomycetaceae</taxon>
        <taxon>Streptomyces</taxon>
    </lineage>
</organism>
<sequence length="81" mass="8641">MGDGDGRDVGHFEDRAQLVVVRVGGGPHGGGALGEHEQHLAVLPDGAFLRHHRVGRGLFEARQEQYRGACTLYESSCALGC</sequence>
<dbReference type="EMBL" id="BAABEP010000017">
    <property type="protein sequence ID" value="GAA3730420.1"/>
    <property type="molecule type" value="Genomic_DNA"/>
</dbReference>
<accession>A0ABP7F685</accession>
<keyword evidence="2" id="KW-1185">Reference proteome</keyword>
<reference evidence="2" key="1">
    <citation type="journal article" date="2019" name="Int. J. Syst. Evol. Microbiol.">
        <title>The Global Catalogue of Microorganisms (GCM) 10K type strain sequencing project: providing services to taxonomists for standard genome sequencing and annotation.</title>
        <authorList>
            <consortium name="The Broad Institute Genomics Platform"/>
            <consortium name="The Broad Institute Genome Sequencing Center for Infectious Disease"/>
            <person name="Wu L."/>
            <person name="Ma J."/>
        </authorList>
    </citation>
    <scope>NUCLEOTIDE SEQUENCE [LARGE SCALE GENOMIC DNA]</scope>
    <source>
        <strain evidence="2">JCM 30846</strain>
    </source>
</reference>
<evidence type="ECO:0000313" key="1">
    <source>
        <dbReference type="EMBL" id="GAA3730420.1"/>
    </source>
</evidence>